<feature type="transmembrane region" description="Helical" evidence="2">
    <location>
        <begin position="125"/>
        <end position="146"/>
    </location>
</feature>
<proteinExistence type="predicted"/>
<evidence type="ECO:0000256" key="1">
    <source>
        <dbReference type="SAM" id="MobiDB-lite"/>
    </source>
</evidence>
<feature type="transmembrane region" description="Helical" evidence="2">
    <location>
        <begin position="232"/>
        <end position="251"/>
    </location>
</feature>
<protein>
    <submittedName>
        <fullName evidence="3">Uncharacterized protein</fullName>
    </submittedName>
</protein>
<feature type="transmembrane region" description="Helical" evidence="2">
    <location>
        <begin position="1244"/>
        <end position="1262"/>
    </location>
</feature>
<dbReference type="PANTHER" id="PTHR37544:SF3">
    <property type="entry name" value="SPRAY"/>
    <property type="match status" value="1"/>
</dbReference>
<dbReference type="STRING" id="1447883.A0A2B7XZA5"/>
<feature type="transmembrane region" description="Helical" evidence="2">
    <location>
        <begin position="161"/>
        <end position="178"/>
    </location>
</feature>
<feature type="transmembrane region" description="Helical" evidence="2">
    <location>
        <begin position="737"/>
        <end position="756"/>
    </location>
</feature>
<gene>
    <name evidence="3" type="ORF">AJ80_05989</name>
</gene>
<feature type="compositionally biased region" description="Basic residues" evidence="1">
    <location>
        <begin position="57"/>
        <end position="67"/>
    </location>
</feature>
<dbReference type="InterPro" id="IPR021840">
    <property type="entry name" value="DUF3433"/>
</dbReference>
<evidence type="ECO:0000256" key="2">
    <source>
        <dbReference type="SAM" id="Phobius"/>
    </source>
</evidence>
<reference evidence="3 4" key="1">
    <citation type="submission" date="2017-10" db="EMBL/GenBank/DDBJ databases">
        <title>Comparative genomics in systemic dimorphic fungi from Ajellomycetaceae.</title>
        <authorList>
            <person name="Munoz J.F."/>
            <person name="Mcewen J.G."/>
            <person name="Clay O.K."/>
            <person name="Cuomo C.A."/>
        </authorList>
    </citation>
    <scope>NUCLEOTIDE SEQUENCE [LARGE SCALE GENOMIC DNA]</scope>
    <source>
        <strain evidence="3 4">UAMH7299</strain>
    </source>
</reference>
<organism evidence="3 4">
    <name type="scientific">Polytolypa hystricis (strain UAMH7299)</name>
    <dbReference type="NCBI Taxonomy" id="1447883"/>
    <lineage>
        <taxon>Eukaryota</taxon>
        <taxon>Fungi</taxon>
        <taxon>Dikarya</taxon>
        <taxon>Ascomycota</taxon>
        <taxon>Pezizomycotina</taxon>
        <taxon>Eurotiomycetes</taxon>
        <taxon>Eurotiomycetidae</taxon>
        <taxon>Onygenales</taxon>
        <taxon>Onygenales incertae sedis</taxon>
        <taxon>Polytolypa</taxon>
    </lineage>
</organism>
<keyword evidence="4" id="KW-1185">Reference proteome</keyword>
<evidence type="ECO:0000313" key="4">
    <source>
        <dbReference type="Proteomes" id="UP000224634"/>
    </source>
</evidence>
<dbReference type="PANTHER" id="PTHR37544">
    <property type="entry name" value="SPRAY-RELATED"/>
    <property type="match status" value="1"/>
</dbReference>
<keyword evidence="2" id="KW-1133">Transmembrane helix</keyword>
<dbReference type="Pfam" id="PF11915">
    <property type="entry name" value="DUF3433"/>
    <property type="match status" value="2"/>
</dbReference>
<feature type="region of interest" description="Disordered" evidence="1">
    <location>
        <begin position="33"/>
        <end position="108"/>
    </location>
</feature>
<comment type="caution">
    <text evidence="3">The sequence shown here is derived from an EMBL/GenBank/DDBJ whole genome shotgun (WGS) entry which is preliminary data.</text>
</comment>
<accession>A0A2B7XZA5</accession>
<keyword evidence="2" id="KW-0812">Transmembrane</keyword>
<name>A0A2B7XZA5_POLH7</name>
<feature type="transmembrane region" description="Helical" evidence="2">
    <location>
        <begin position="777"/>
        <end position="796"/>
    </location>
</feature>
<keyword evidence="2" id="KW-0472">Membrane</keyword>
<feature type="region of interest" description="Disordered" evidence="1">
    <location>
        <begin position="1"/>
        <end position="20"/>
    </location>
</feature>
<feature type="compositionally biased region" description="Polar residues" evidence="1">
    <location>
        <begin position="98"/>
        <end position="107"/>
    </location>
</feature>
<dbReference type="OrthoDB" id="5332281at2759"/>
<dbReference type="Proteomes" id="UP000224634">
    <property type="component" value="Unassembled WGS sequence"/>
</dbReference>
<evidence type="ECO:0000313" key="3">
    <source>
        <dbReference type="EMBL" id="PGH14249.1"/>
    </source>
</evidence>
<sequence>MNSSDAAAPHASRSATRPWGRFGRLFRSQADYELRPLTAPSSESHQGNDGLEGVRGRSAHAHGHRHQQSIVSSTDSDYLLYGPRNTPRDSASSDRSPKQRSNLNISHDGNDQELWTPFWLKKPTLIGFILLFSLLWAALLILRHFVERNQGLAITVTSNHYAWTYGPTAILVLVVALWRQVDYYCKALQPWQRMRNGPVAASESLLLDYISPFQVISFYSSLKAGHLSVASSALGFGLLKLVVVFSTGLLVSAPTTLMDTEYPLALSTKLNGSVWNVTGALEPSREGISRYPLYAYFGAKDGKTQYPSGTKDGYTFETFDLGRKSHTQNVTSMSTVVDMLVPQSSCELANVTTANDTLARRQLGGQRPPVFYIRAKSDTCALVGPGDEKEVGWKNPKLALLEPREVGANMHWVNCSSKDDKSVLKTYTDEQADYRWFLSIADVRYSQTVTPDSNSSNPNITSWTREVAQLTGVICKTGYTIKKGNLTYNNLVDPRAPAHVQLQPIKETPSRTTLEGITDLMFTEAVLGTFDAGTTLFGRVNRTGIFNGAHNGDTIWQLMLQHPKGGENLEKFLDGDTMSEAFQGAYRGVAAQFAQQNLVVPSSENVTGTVVYTEDRLHIRMTSFWVMFGCLVALTILALIVFITAPSGVVPRDPDSIAALTVILAKSDELQNLLRDTGHLGSKGIREKLRDHTFGTSSRRSFKITTGYRPLSQNMAAVIDEPTKSAHFWKPLAVRKGMLTLTFMVPLAAIGALEALQRVSDQNSGVGTVTTTAAENAIYYFAAFIVVSIATLFNNLDFTVAQFAPFSALRKGNVPASRSILSHLLGKIPVATLWEAIRDHHVGATSSNIAAFIGSFLTIIVSGLWNLDSTVLVTHPMEAVRMDTWSMASSNQAANDSNAGVILALLKYQNMSMPAWTWNEFVFPKVKVAEDAHPQNGNLDQNSHLGDGPVYSVTLPAIRPVLNCTLLSAEDIKITDTFRDYAPHLTDETITHVEARPKLSPSCLAKLPEGQRPVPITITSSQGKSTEGGTYVAEAMDLYVYIRNAVYLPPECPTFGFVFGHLRANHTTTDDITAAICYQNLQEVSTRVFFTKDINSGIVDGAHAPLPEESTVRLLTNSSGLTSFSFQPAAHMANAFVNDTMTYITNTSTISQKYHSILADIILGHDGIPPEDLLGPSNSGRLIDAVNRLYGRYAAQVVNLEMRDDETDSGDANANGKRQTVGQVFSGTVDVMTPRLKVHFATKLTLQIIFGVMVVLGVLALSTTHMRLTLPHDPCSIAGTMSLVAGSELCERSKGIVDSDMSDRALKRAFSEPGWLFGLGWWTDKHGGERFGVDVGRPEWR</sequence>
<feature type="transmembrane region" description="Helical" evidence="2">
    <location>
        <begin position="624"/>
        <end position="645"/>
    </location>
</feature>
<dbReference type="EMBL" id="PDNA01000095">
    <property type="protein sequence ID" value="PGH14249.1"/>
    <property type="molecule type" value="Genomic_DNA"/>
</dbReference>